<name>A0A835QVM3_VANPL</name>
<evidence type="ECO:0000313" key="4">
    <source>
        <dbReference type="Proteomes" id="UP000636800"/>
    </source>
</evidence>
<dbReference type="EMBL" id="JADCNM010000006">
    <property type="protein sequence ID" value="KAG0478740.1"/>
    <property type="molecule type" value="Genomic_DNA"/>
</dbReference>
<feature type="region of interest" description="Disordered" evidence="1">
    <location>
        <begin position="49"/>
        <end position="80"/>
    </location>
</feature>
<evidence type="ECO:0000313" key="2">
    <source>
        <dbReference type="EMBL" id="KAG0477060.1"/>
    </source>
</evidence>
<comment type="caution">
    <text evidence="2">The sequence shown here is derived from an EMBL/GenBank/DDBJ whole genome shotgun (WGS) entry which is preliminary data.</text>
</comment>
<dbReference type="AlphaFoldDB" id="A0A835QVM3"/>
<dbReference type="EMBL" id="JADCNL010000006">
    <property type="protein sequence ID" value="KAG0477060.1"/>
    <property type="molecule type" value="Genomic_DNA"/>
</dbReference>
<evidence type="ECO:0000313" key="3">
    <source>
        <dbReference type="EMBL" id="KAG0478740.1"/>
    </source>
</evidence>
<gene>
    <name evidence="3" type="ORF">HPP92_013459</name>
    <name evidence="2" type="ORF">HPP92_013901</name>
</gene>
<feature type="compositionally biased region" description="Basic and acidic residues" evidence="1">
    <location>
        <begin position="54"/>
        <end position="71"/>
    </location>
</feature>
<reference evidence="4 5" key="1">
    <citation type="journal article" date="2020" name="Nat. Food">
        <title>A phased Vanilla planifolia genome enables genetic improvement of flavour and production.</title>
        <authorList>
            <person name="Hasing T."/>
            <person name="Tang H."/>
            <person name="Brym M."/>
            <person name="Khazi F."/>
            <person name="Huang T."/>
            <person name="Chambers A.H."/>
        </authorList>
    </citation>
    <scope>NUCLEOTIDE SEQUENCE [LARGE SCALE GENOMIC DNA]</scope>
    <source>
        <tissue evidence="2">Leaf</tissue>
    </source>
</reference>
<sequence length="80" mass="8626">MSEQRFVSLTRVLPVPMEVQQRERGGKGNPYPIRGRVMKEITKDVLRGLGYKQDAGDQREKGDGGAGDGRHGSAGKGGNS</sequence>
<dbReference type="Proteomes" id="UP000639772">
    <property type="component" value="Chromosome 6"/>
</dbReference>
<evidence type="ECO:0000256" key="1">
    <source>
        <dbReference type="SAM" id="MobiDB-lite"/>
    </source>
</evidence>
<dbReference type="Proteomes" id="UP000636800">
    <property type="component" value="Chromosome 6"/>
</dbReference>
<protein>
    <submittedName>
        <fullName evidence="2">Uncharacterized protein</fullName>
    </submittedName>
</protein>
<proteinExistence type="predicted"/>
<evidence type="ECO:0000313" key="5">
    <source>
        <dbReference type="Proteomes" id="UP000639772"/>
    </source>
</evidence>
<keyword evidence="4" id="KW-1185">Reference proteome</keyword>
<accession>A0A835QVM3</accession>
<organism evidence="2 4">
    <name type="scientific">Vanilla planifolia</name>
    <name type="common">Vanilla</name>
    <dbReference type="NCBI Taxonomy" id="51239"/>
    <lineage>
        <taxon>Eukaryota</taxon>
        <taxon>Viridiplantae</taxon>
        <taxon>Streptophyta</taxon>
        <taxon>Embryophyta</taxon>
        <taxon>Tracheophyta</taxon>
        <taxon>Spermatophyta</taxon>
        <taxon>Magnoliopsida</taxon>
        <taxon>Liliopsida</taxon>
        <taxon>Asparagales</taxon>
        <taxon>Orchidaceae</taxon>
        <taxon>Vanilloideae</taxon>
        <taxon>Vanilleae</taxon>
        <taxon>Vanilla</taxon>
    </lineage>
</organism>